<proteinExistence type="inferred from homology"/>
<comment type="similarity">
    <text evidence="1">Belongs to the PHAF1 family.</text>
</comment>
<dbReference type="OMA" id="FPTHYEF"/>
<dbReference type="GeneID" id="36399710"/>
<protein>
    <submittedName>
        <fullName evidence="2">Uncharacterized conserved protein</fullName>
    </submittedName>
</protein>
<dbReference type="InterPro" id="IPR005373">
    <property type="entry name" value="PHAF1"/>
</dbReference>
<dbReference type="PANTHER" id="PTHR13465:SF2">
    <property type="entry name" value="PHAGOSOME ASSEMBLY FACTOR 1"/>
    <property type="match status" value="1"/>
</dbReference>
<dbReference type="PANTHER" id="PTHR13465">
    <property type="entry name" value="UPF0183 PROTEIN"/>
    <property type="match status" value="1"/>
</dbReference>
<name>A0A0P1A934_PLAHL</name>
<dbReference type="AlphaFoldDB" id="A0A0P1A934"/>
<dbReference type="RefSeq" id="XP_024573579.1">
    <property type="nucleotide sequence ID" value="XM_024722510.1"/>
</dbReference>
<dbReference type="OrthoDB" id="411211at2759"/>
<dbReference type="InterPro" id="IPR039156">
    <property type="entry name" value="PHAF1/BROMI"/>
</dbReference>
<accession>A0A0P1A934</accession>
<dbReference type="Proteomes" id="UP000054928">
    <property type="component" value="Unassembled WGS sequence"/>
</dbReference>
<organism evidence="2 3">
    <name type="scientific">Plasmopara halstedii</name>
    <name type="common">Downy mildew of sunflower</name>
    <dbReference type="NCBI Taxonomy" id="4781"/>
    <lineage>
        <taxon>Eukaryota</taxon>
        <taxon>Sar</taxon>
        <taxon>Stramenopiles</taxon>
        <taxon>Oomycota</taxon>
        <taxon>Peronosporomycetes</taxon>
        <taxon>Peronosporales</taxon>
        <taxon>Peronosporaceae</taxon>
        <taxon>Plasmopara</taxon>
    </lineage>
</organism>
<dbReference type="Pfam" id="PF03676">
    <property type="entry name" value="PHAF1"/>
    <property type="match status" value="1"/>
</dbReference>
<evidence type="ECO:0000313" key="3">
    <source>
        <dbReference type="Proteomes" id="UP000054928"/>
    </source>
</evidence>
<reference evidence="3" key="1">
    <citation type="submission" date="2014-09" db="EMBL/GenBank/DDBJ databases">
        <authorList>
            <person name="Sharma Rahul"/>
            <person name="Thines Marco"/>
        </authorList>
    </citation>
    <scope>NUCLEOTIDE SEQUENCE [LARGE SCALE GENOMIC DNA]</scope>
</reference>
<dbReference type="EMBL" id="CCYD01000261">
    <property type="protein sequence ID" value="CEG37210.1"/>
    <property type="molecule type" value="Genomic_DNA"/>
</dbReference>
<keyword evidence="3" id="KW-1185">Reference proteome</keyword>
<sequence length="381" mass="42458">MIREVWRIELGVGVGPFRLGASIAEVLHALKSRLPIRPFEVAYDSSEPYKRDVVVRSHEDGLNLHFDPVQQTLKFIEFYEVNRVALKFGRVVIFGGDIFATFMSVYNLFGPTFPGHYDIVEKNYVLGYDGGCVKFSIPEEYQKLYQDCTDLPMEFPNGATPAATGLDVFVGDDYRSPDLPSPIKKHYFEEVNVEIGDKQTLVTFSGRKQCLRLGCSPQEVVSELGSPLSVFRKSEDPNDGAVVAGGLNGEYFHNYPHLGLDILYNSMHRASKVILKTNALGHPDFGAYNKCNFRIKFPSLNAPHKSGADPQINLEITPQTPWKDICLVFNGASDTRPIIHDNGLGVHPFGPSLCYSPTPGCIFEVMKNGFIATVTLTSFRH</sequence>
<evidence type="ECO:0000313" key="2">
    <source>
        <dbReference type="EMBL" id="CEG37210.1"/>
    </source>
</evidence>
<evidence type="ECO:0000256" key="1">
    <source>
        <dbReference type="ARBA" id="ARBA00024339"/>
    </source>
</evidence>